<organism evidence="2 3">
    <name type="scientific">Coprococcus eutactus</name>
    <dbReference type="NCBI Taxonomy" id="33043"/>
    <lineage>
        <taxon>Bacteria</taxon>
        <taxon>Bacillati</taxon>
        <taxon>Bacillota</taxon>
        <taxon>Clostridia</taxon>
        <taxon>Lachnospirales</taxon>
        <taxon>Lachnospiraceae</taxon>
        <taxon>Coprococcus</taxon>
    </lineage>
</organism>
<dbReference type="CDD" id="cd00063">
    <property type="entry name" value="FN3"/>
    <property type="match status" value="4"/>
</dbReference>
<evidence type="ECO:0000259" key="1">
    <source>
        <dbReference type="PROSITE" id="PS50853"/>
    </source>
</evidence>
<proteinExistence type="predicted"/>
<feature type="domain" description="Fibronectin type-III" evidence="1">
    <location>
        <begin position="3174"/>
        <end position="3268"/>
    </location>
</feature>
<dbReference type="PROSITE" id="PS50853">
    <property type="entry name" value="FN3"/>
    <property type="match status" value="2"/>
</dbReference>
<feature type="domain" description="Fibronectin type-III" evidence="1">
    <location>
        <begin position="3357"/>
        <end position="3451"/>
    </location>
</feature>
<dbReference type="Proteomes" id="UP000283295">
    <property type="component" value="Unassembled WGS sequence"/>
</dbReference>
<accession>A0A412INH7</accession>
<dbReference type="InterPro" id="IPR003961">
    <property type="entry name" value="FN3_dom"/>
</dbReference>
<dbReference type="SUPFAM" id="SSF49265">
    <property type="entry name" value="Fibronectin type III"/>
    <property type="match status" value="2"/>
</dbReference>
<reference evidence="2 3" key="1">
    <citation type="submission" date="2018-08" db="EMBL/GenBank/DDBJ databases">
        <title>A genome reference for cultivated species of the human gut microbiota.</title>
        <authorList>
            <person name="Zou Y."/>
            <person name="Xue W."/>
            <person name="Luo G."/>
        </authorList>
    </citation>
    <scope>NUCLEOTIDE SEQUENCE [LARGE SCALE GENOMIC DNA]</scope>
    <source>
        <strain evidence="2 3">AF22-21</strain>
    </source>
</reference>
<evidence type="ECO:0000313" key="3">
    <source>
        <dbReference type="Proteomes" id="UP000283295"/>
    </source>
</evidence>
<dbReference type="Gene3D" id="2.60.40.10">
    <property type="entry name" value="Immunoglobulins"/>
    <property type="match status" value="4"/>
</dbReference>
<protein>
    <recommendedName>
        <fullName evidence="1">Fibronectin type-III domain-containing protein</fullName>
    </recommendedName>
</protein>
<sequence length="3451" mass="365862">MDGKDYEVAYSSNVNVGKGKAVITGAGNYKGQLTVSFDITARSLKGADVQIADQVYTGKALTPKPVVTLADKTLVQDVDYTVTYEKNVNAGTANVIIAGAGNYKDSVKESFKIAAADIGKAEASAIADQVYTGSEITPDVQVTTTSGRVLAAGVDYEITYTGNVNVTTEAALAQAVIAGKGNYTGTLKAAFAIIPKNIAGVSVSGYSESVTYTGSDVEFGNIIVTDDNDVLTAGVDYTISYIGNKSVTTDDGTYFTVTGKGNYTGTKDVHFTITKKNIKDCDVQAIESQIWTGREIKPEVTIRNGSALLVSGTDYDVEYSNNINETTDTSKALAVITGNGNYTGSITREFTISRILSDISKAEVSAIPAQTYDFGREITPDVTVKYDGKVLTKNVDYKLDYTDNINVGTATVSIVGIGGYNKSVSKTFAIKAADISKGELILKGTSFVYTGEAINPSVTRLMLTVAEGTEIITDLASFDVKYTDNVNAGKATVSLTAKSGTNFTGTATATFQIERTSLADAVVEASSPEYTGDAVTPHITVRIGEKVLENGTDYEITYTDNVNAGDKAGFTITGKGNYEGVINRTFEIQPKSVANGECEIPSQVYTGSDVTPEVTVSVDGKVLVADRDYTVVYSDNRDVTTADHKASAVITAMGNYTGKLIVQFEIMAKTILPADVSDIEAQEYTGSAIEPKVTVKNGTTILVAGRDYDVAYSDNVDKTKSAKAVITGKGNYRGVVAKTFEICATSIASAVVTGIPENAVYTGESITFDDIKVQLGGKTMVYGSDYSVSYERNVNATTDESKAYVIIKGMDNYGGQIRVAFDITPKSISSCKVDAINGQIYTGSEVTPEVTVRDGSVVLEKDVDYTVTYKENVEITKSAKAVITGKGNYEGELVAEFSISKEVLDISAAKIASIADQYYNFGSELTPDVKVILNGKTLVKGVDYDLTYANNVKPGKAAVTVKGIDQNKGEVSGTFNILPIDITTADITLVKNSYAYTGNAVNAEVSKVTVKRNGVAKTLTDLTGFTYSCSNNVNVGKAVLTLTAEDGMGFAGSATVNYTITAASIEQAVISADSAAYTGEAIIPVCRVTLAGKTLIPGTDYTIAASNNINVTDDAVVTITGKGNYSGKAETYFSITPKRISSAELTVADAEYTGAPLEPAVTVILDGKTLKAGTDYTADYSDNVNVTAGSAKASVTVTGKGNYTGAVDAEFAITPMDISKLSIEDIPAQVYAGQAVRPEVTLRNGDVLLVAGVDYSVEYQNNEAVTKTAKAVITGKGNYKGSVTKTFVITALSIEDAEISGIADTVVYSGEDIEFSGIKVTVNGIQLANGTDYTVAYKNNHDVTTDELASVIITGQGNYGGEVSRTFTITAKNIVRCSIDPIGGQIYTGSPVTPEIVVRDGAIVLEKDKDYTVEYSKNTDVTENAGVTVIGKGNYKGTISTVFTIAKEIIDISKAQISKPGDEYYDFGNPIKPDVTLTYNGKQLTKDVDYELVYIGNTKEGTATIQANGINTNTGSVSTTFEILPIDISDAVVTLENEEYEYTGREIKPEVRMIMVKRSGKSEAVTSLDGFNVTYDSNINVGTANVTVAAVKGSGFTGKTVRTFEITKVDMADAVVEIDGSYEYTGSAIAPKYTVILDGKTLKEGTDYTAVCSNNVNVGKRAMVTVTGTGNYTGTTIGYFEITAKNISGADVTAADAEFTGMPVTPAITVTVDGEILNADIDYTISYNNNINATTDKTKAAVVIKGTGNYTGTVTCTFDIAPKDISGAVISDIEAQNYTGKEVTPEFSVNLDGKVLAAGTDYAVSYENNIAASDDAVAIVTGRGNYTGSISKKFAIQNVDITDAAVTGIEESVVYTGKEITFGDIMVTVSGRTLSEDEDYIVSYENNKNVTTSAKVVITGTGNYSGVITKTFAITPKNIAKCSVDAVSGQIYTAKAITPEVTVRDGSSVLVLSQDYTVSYSNNVEVTTADSMAVITVTGKGNYTGKTTVTFAISKKLTDISKAVISKIADQHYNFGQPLTPDATVTLNGKELVNGTDYALVYVDNTDEGTATVTAKGINSNTGSVTAKFNIKPIDISDGVIALDAATYLYTGTAVKPEIISFTVKRLGKTVTVTDFDNLDITYSSNSDVGTGKITITALEGEGFTGSVSKTFTIVGASVENAVVRVENGVYTGEEVEPSYVVTLGGRTLVSGKDFRADFSNNVNATDSAVLTITGINNYSGTKSVRFTISPRRITDADITVAAARYTGQSLTPALTVTIGGMTLVQDVDFTAEYIDNVNVTDDETKASVKVTGIGNYTGNVSEEFEISPRDISLASVADIDSQAYTGNPVMPEPVVTDGTTVLKAGRDYVVSYRNNTNVTAEAGVIITGKGNYTGSVVKIFAIAGADIKDAVVTGVKSSVTYTGSEITFTGLKVTYGDGVLVAGRDYTVTYSNNRNVTDKAEVRIAGNGNYTGTVIKTFAIKQKNIADDDCHVSEIGGQIYTGKEIEPAVVVTYGDITLVEDVDYEITYSNNIEASAKNSPAKAVITGKGSYTGIVSREFTITKEPVNISGAKISAIDDQEFAKTFITPAVDVTYAGKALVEGTDYKVSYSNNYNVGTATVYITGYGNYVGSKKITFNITKRDITGYTAVLAQTDMTYTGKTITPDVVSISGVDGSFVIDDEELDVFVIKYAGNVNAGTAKVTATAGSNSNYTGSVTAQFKIAPAQLNGAVATAETTEYTGSAVTPAVVVTKNGVVLSADDYSVEYRSNTDVGTAEIIVTGKGNYTGTVHGSFEITAGSIKNCTITVTASTEYTGGQIVPVVTVKNGTKLLANGVDYILSYDQNSDVTSKAKVVITGKGNYKDSVTRYFAITGRSITKAVVCGVIDKEFTGNAITQNIEVKLDGETLVQGTDYTVKYINNVHVGTATVVITGTGNYTESVKKNFVINRVDVSNTAVITGIEPEATYTGTAFKFKNVKITWSGIVLREGRDYTISYKNNSGITMTRTSKASCTVTFNGDYKGKVTKQFRIKAFDISKATVSVIKDVTYNGKAKTPTVVAKIGSTTIDPAEYEVKYSNNVKPGVATVTITGLNNFYGTKKVTFNILPERVAGLQFVTSTTSAVRVKWNKVKYAAGYVVYYSKDGKSYKKFGTTKDTTMVLSKLASGQTYKVAVYAYVTSNGKNLISTKSEVVTGTKPGKVTGITYSSRTDTVISVKWNKVSGATGYKVYRTDDSGKKVMAVGTVKTNAVSIKKLKASTVYKIKVVAYKSVGGKVLLGTANVAAIMTTPSAVKGLKTSRNWVSSIALSWNKVASADGYIVYRLSGKNWIKIKQISKNTTVSFISSKLRAGTEWKYKVVAYKKHGNSVVKNVGSQISSVTLPTAPVVVIRAGKGSVTLGWNGVTGADGYEVYMRTTKKGKSTKIATLKKASKVKYTKKGLAKNKTYYVNVRAFKKDAKGRKYYSSYSTVKAVKAK</sequence>
<name>A0A412INH7_9FIRM</name>
<dbReference type="SMART" id="SM00060">
    <property type="entry name" value="FN3"/>
    <property type="match status" value="4"/>
</dbReference>
<gene>
    <name evidence="2" type="ORF">DWX94_10610</name>
</gene>
<dbReference type="EMBL" id="QRVK01000030">
    <property type="protein sequence ID" value="RGS39704.1"/>
    <property type="molecule type" value="Genomic_DNA"/>
</dbReference>
<comment type="caution">
    <text evidence="2">The sequence shown here is derived from an EMBL/GenBank/DDBJ whole genome shotgun (WGS) entry which is preliminary data.</text>
</comment>
<dbReference type="Pfam" id="PF00041">
    <property type="entry name" value="fn3"/>
    <property type="match status" value="1"/>
</dbReference>
<dbReference type="OrthoDB" id="2081414at2"/>
<dbReference type="InterPro" id="IPR013783">
    <property type="entry name" value="Ig-like_fold"/>
</dbReference>
<evidence type="ECO:0000313" key="2">
    <source>
        <dbReference type="EMBL" id="RGS39704.1"/>
    </source>
</evidence>
<dbReference type="InterPro" id="IPR036116">
    <property type="entry name" value="FN3_sf"/>
</dbReference>